<dbReference type="InterPro" id="IPR016024">
    <property type="entry name" value="ARM-type_fold"/>
</dbReference>
<gene>
    <name evidence="1" type="primary">RANBP21</name>
    <name evidence="1" type="ORF">KIN20_012392</name>
</gene>
<dbReference type="GO" id="GO:0005049">
    <property type="term" value="F:nuclear export signal receptor activity"/>
    <property type="evidence" value="ECO:0007669"/>
    <property type="project" value="InterPro"/>
</dbReference>
<dbReference type="Proteomes" id="UP001196413">
    <property type="component" value="Unassembled WGS sequence"/>
</dbReference>
<evidence type="ECO:0000313" key="2">
    <source>
        <dbReference type="Proteomes" id="UP001196413"/>
    </source>
</evidence>
<proteinExistence type="predicted"/>
<keyword evidence="2" id="KW-1185">Reference proteome</keyword>
<accession>A0AAD5QMS7</accession>
<dbReference type="GO" id="GO:0042565">
    <property type="term" value="C:RNA nuclear export complex"/>
    <property type="evidence" value="ECO:0007669"/>
    <property type="project" value="TreeGrafter"/>
</dbReference>
<feature type="non-terminal residue" evidence="1">
    <location>
        <position position="1"/>
    </location>
</feature>
<sequence length="217" mass="25009">MERCSSAFSLGLRYTIAQCFGLQIVNKYDEAASIQNLVYYIGTVNVLETGERHVYMNKGIREHSAEAIGMPKTAAQIVEDFKKGPVNLKVTFTIIAMNSPILRYTGWTIAEYIIRFKWNSMPSSLREELRSGVFEAIDAYQVYEDTIECCARCVIAMMEHEWPHSWLELSSDLKERCRRGSYRCAIVFAIQRRLVENVATLTSIRSQQRRKEMHTAM</sequence>
<dbReference type="AlphaFoldDB" id="A0AAD5QMS7"/>
<dbReference type="GO" id="GO:0006611">
    <property type="term" value="P:protein export from nucleus"/>
    <property type="evidence" value="ECO:0007669"/>
    <property type="project" value="InterPro"/>
</dbReference>
<reference evidence="1" key="1">
    <citation type="submission" date="2021-06" db="EMBL/GenBank/DDBJ databases">
        <title>Parelaphostrongylus tenuis whole genome reference sequence.</title>
        <authorList>
            <person name="Garwood T.J."/>
            <person name="Larsen P.A."/>
            <person name="Fountain-Jones N.M."/>
            <person name="Garbe J.R."/>
            <person name="Macchietto M.G."/>
            <person name="Kania S.A."/>
            <person name="Gerhold R.W."/>
            <person name="Richards J.E."/>
            <person name="Wolf T.M."/>
        </authorList>
    </citation>
    <scope>NUCLEOTIDE SEQUENCE</scope>
    <source>
        <strain evidence="1">MNPRO001-30</strain>
        <tissue evidence="1">Meninges</tissue>
    </source>
</reference>
<dbReference type="GO" id="GO:0003723">
    <property type="term" value="F:RNA binding"/>
    <property type="evidence" value="ECO:0007669"/>
    <property type="project" value="TreeGrafter"/>
</dbReference>
<dbReference type="PANTHER" id="PTHR11223:SF3">
    <property type="entry name" value="EXPORTIN-5"/>
    <property type="match status" value="1"/>
</dbReference>
<dbReference type="InterPro" id="IPR045065">
    <property type="entry name" value="XPO1/5"/>
</dbReference>
<dbReference type="EMBL" id="JAHQIW010002350">
    <property type="protein sequence ID" value="KAJ1355119.1"/>
    <property type="molecule type" value="Genomic_DNA"/>
</dbReference>
<dbReference type="Gene3D" id="1.25.10.10">
    <property type="entry name" value="Leucine-rich Repeat Variant"/>
    <property type="match status" value="1"/>
</dbReference>
<evidence type="ECO:0000313" key="1">
    <source>
        <dbReference type="EMBL" id="KAJ1355119.1"/>
    </source>
</evidence>
<dbReference type="GO" id="GO:0006405">
    <property type="term" value="P:RNA export from nucleus"/>
    <property type="evidence" value="ECO:0007669"/>
    <property type="project" value="TreeGrafter"/>
</dbReference>
<organism evidence="1 2">
    <name type="scientific">Parelaphostrongylus tenuis</name>
    <name type="common">Meningeal worm</name>
    <dbReference type="NCBI Taxonomy" id="148309"/>
    <lineage>
        <taxon>Eukaryota</taxon>
        <taxon>Metazoa</taxon>
        <taxon>Ecdysozoa</taxon>
        <taxon>Nematoda</taxon>
        <taxon>Chromadorea</taxon>
        <taxon>Rhabditida</taxon>
        <taxon>Rhabditina</taxon>
        <taxon>Rhabditomorpha</taxon>
        <taxon>Strongyloidea</taxon>
        <taxon>Metastrongylidae</taxon>
        <taxon>Parelaphostrongylus</taxon>
    </lineage>
</organism>
<dbReference type="InterPro" id="IPR011989">
    <property type="entry name" value="ARM-like"/>
</dbReference>
<dbReference type="GO" id="GO:0005634">
    <property type="term" value="C:nucleus"/>
    <property type="evidence" value="ECO:0007669"/>
    <property type="project" value="TreeGrafter"/>
</dbReference>
<name>A0AAD5QMS7_PARTN</name>
<comment type="caution">
    <text evidence="1">The sequence shown here is derived from an EMBL/GenBank/DDBJ whole genome shotgun (WGS) entry which is preliminary data.</text>
</comment>
<protein>
    <submittedName>
        <fullName evidence="1">Exportin-5</fullName>
    </submittedName>
</protein>
<dbReference type="PANTHER" id="PTHR11223">
    <property type="entry name" value="EXPORTIN 1/5"/>
    <property type="match status" value="1"/>
</dbReference>
<dbReference type="SUPFAM" id="SSF48371">
    <property type="entry name" value="ARM repeat"/>
    <property type="match status" value="1"/>
</dbReference>
<dbReference type="GO" id="GO:0005737">
    <property type="term" value="C:cytoplasm"/>
    <property type="evidence" value="ECO:0007669"/>
    <property type="project" value="TreeGrafter"/>
</dbReference>